<feature type="transmembrane region" description="Helical" evidence="1">
    <location>
        <begin position="227"/>
        <end position="242"/>
    </location>
</feature>
<dbReference type="GO" id="GO:0016020">
    <property type="term" value="C:membrane"/>
    <property type="evidence" value="ECO:0007669"/>
    <property type="project" value="TreeGrafter"/>
</dbReference>
<sequence length="351" mass="40068">MKDHFNRFPIIDAFKAIASQFIVLHHLAAYGPISDAVQQIAPSLITWLYDYARMAVQIFFVIGGYLAARSVFNSGNSIRHLQVNLTNRYLRLVIPFFFALVLAILCAVIARNLVDHEFIPDFPKLSQFLSHVLMLQGVLDFDSLLAGAWFIAVDFQLFFVMLCISWLGGKAANSKKTILIIITLTAAASLFWFNRHERYDDWAIYFFGAYGLGAIAYYAGQREHSNAWLWLNISIAMTAILIDFRLRILIAALTALALFFTRNVHIKAYVKQQRFIHYLGSISYALFLVHFSVLMLANAIFSWLNLKNSLLACLFMLLTWAASLVLADLFHRKVEKPTTLYLKQKVHKNKA</sequence>
<dbReference type="AlphaFoldDB" id="D7DLX5"/>
<dbReference type="KEGG" id="meh:M301_2304"/>
<keyword evidence="1" id="KW-0472">Membrane</keyword>
<dbReference type="OrthoDB" id="8956208at2"/>
<dbReference type="HOGENOM" id="CLU_717134_0_0_4"/>
<feature type="transmembrane region" description="Helical" evidence="1">
    <location>
        <begin position="309"/>
        <end position="330"/>
    </location>
</feature>
<keyword evidence="4" id="KW-1185">Reference proteome</keyword>
<dbReference type="eggNOG" id="COG1835">
    <property type="taxonomic scope" value="Bacteria"/>
</dbReference>
<keyword evidence="1" id="KW-0812">Transmembrane</keyword>
<dbReference type="InterPro" id="IPR050879">
    <property type="entry name" value="Acyltransferase_3"/>
</dbReference>
<protein>
    <submittedName>
        <fullName evidence="3">Acyltransferase 3</fullName>
    </submittedName>
</protein>
<keyword evidence="3" id="KW-0808">Transferase</keyword>
<dbReference type="Proteomes" id="UP000000383">
    <property type="component" value="Chromosome"/>
</dbReference>
<organism evidence="3 4">
    <name type="scientific">Methylotenera versatilis (strain 301)</name>
    <dbReference type="NCBI Taxonomy" id="666681"/>
    <lineage>
        <taxon>Bacteria</taxon>
        <taxon>Pseudomonadati</taxon>
        <taxon>Pseudomonadota</taxon>
        <taxon>Betaproteobacteria</taxon>
        <taxon>Nitrosomonadales</taxon>
        <taxon>Methylophilaceae</taxon>
        <taxon>Methylotenera</taxon>
    </lineage>
</organism>
<reference evidence="4" key="1">
    <citation type="submission" date="2010-05" db="EMBL/GenBank/DDBJ databases">
        <title>Complete sequence of Methylotenera sp. 301.</title>
        <authorList>
            <person name="Lucas S."/>
            <person name="Copeland A."/>
            <person name="Lapidus A."/>
            <person name="Cheng J.-F."/>
            <person name="Bruce D."/>
            <person name="Goodwin L."/>
            <person name="Pitluck S."/>
            <person name="Clum A."/>
            <person name="Land M."/>
            <person name="Hauser L."/>
            <person name="Kyrpides N."/>
            <person name="Ivanova N."/>
            <person name="Chistoservova L."/>
            <person name="Kalyuzhnaya M."/>
            <person name="Woyke T."/>
        </authorList>
    </citation>
    <scope>NUCLEOTIDE SEQUENCE [LARGE SCALE GENOMIC DNA]</scope>
    <source>
        <strain evidence="4">301</strain>
    </source>
</reference>
<dbReference type="InterPro" id="IPR002656">
    <property type="entry name" value="Acyl_transf_3_dom"/>
</dbReference>
<keyword evidence="1" id="KW-1133">Transmembrane helix</keyword>
<feature type="transmembrane region" description="Helical" evidence="1">
    <location>
        <begin position="248"/>
        <end position="270"/>
    </location>
</feature>
<dbReference type="Pfam" id="PF01757">
    <property type="entry name" value="Acyl_transf_3"/>
    <property type="match status" value="1"/>
</dbReference>
<feature type="transmembrane region" description="Helical" evidence="1">
    <location>
        <begin position="51"/>
        <end position="68"/>
    </location>
</feature>
<dbReference type="STRING" id="666681.M301_2304"/>
<proteinExistence type="predicted"/>
<dbReference type="PANTHER" id="PTHR23028:SF53">
    <property type="entry name" value="ACYL_TRANSF_3 DOMAIN-CONTAINING PROTEIN"/>
    <property type="match status" value="1"/>
</dbReference>
<accession>D7DLX5</accession>
<feature type="transmembrane region" description="Helical" evidence="1">
    <location>
        <begin position="202"/>
        <end position="220"/>
    </location>
</feature>
<feature type="domain" description="Acyltransferase 3" evidence="2">
    <location>
        <begin position="11"/>
        <end position="327"/>
    </location>
</feature>
<feature type="transmembrane region" description="Helical" evidence="1">
    <location>
        <begin position="178"/>
        <end position="196"/>
    </location>
</feature>
<feature type="transmembrane region" description="Helical" evidence="1">
    <location>
        <begin position="89"/>
        <end position="110"/>
    </location>
</feature>
<evidence type="ECO:0000313" key="4">
    <source>
        <dbReference type="Proteomes" id="UP000000383"/>
    </source>
</evidence>
<evidence type="ECO:0000313" key="3">
    <source>
        <dbReference type="EMBL" id="ADI30669.1"/>
    </source>
</evidence>
<dbReference type="GO" id="GO:0000271">
    <property type="term" value="P:polysaccharide biosynthetic process"/>
    <property type="evidence" value="ECO:0007669"/>
    <property type="project" value="TreeGrafter"/>
</dbReference>
<dbReference type="PANTHER" id="PTHR23028">
    <property type="entry name" value="ACETYLTRANSFERASE"/>
    <property type="match status" value="1"/>
</dbReference>
<evidence type="ECO:0000259" key="2">
    <source>
        <dbReference type="Pfam" id="PF01757"/>
    </source>
</evidence>
<name>D7DLX5_METV0</name>
<dbReference type="EMBL" id="CP002056">
    <property type="protein sequence ID" value="ADI30669.1"/>
    <property type="molecule type" value="Genomic_DNA"/>
</dbReference>
<evidence type="ECO:0000256" key="1">
    <source>
        <dbReference type="SAM" id="Phobius"/>
    </source>
</evidence>
<keyword evidence="3" id="KW-0012">Acyltransferase</keyword>
<gene>
    <name evidence="3" type="ordered locus">M301_2304</name>
</gene>
<reference evidence="3 4" key="2">
    <citation type="journal article" date="2011" name="J. Bacteriol.">
        <title>Genomes of three methylotrophs from a single niche uncover genetic and metabolic divergence of Methylophilaceae.</title>
        <authorList>
            <person name="Lapidus A."/>
            <person name="Clum A."/>
            <person name="Labutti K."/>
            <person name="Kaluzhnaya M.G."/>
            <person name="Lim S."/>
            <person name="Beck D.A."/>
            <person name="Glavina Del Rio T."/>
            <person name="Nolan M."/>
            <person name="Mavromatis K."/>
            <person name="Huntemann M."/>
            <person name="Lucas S."/>
            <person name="Lidstrom M.E."/>
            <person name="Ivanova N."/>
            <person name="Chistoserdova L."/>
        </authorList>
    </citation>
    <scope>NUCLEOTIDE SEQUENCE [LARGE SCALE GENOMIC DNA]</scope>
    <source>
        <strain evidence="3 4">301</strain>
    </source>
</reference>
<feature type="transmembrane region" description="Helical" evidence="1">
    <location>
        <begin position="144"/>
        <end position="166"/>
    </location>
</feature>
<dbReference type="RefSeq" id="WP_013148977.1">
    <property type="nucleotide sequence ID" value="NC_014207.1"/>
</dbReference>
<feature type="transmembrane region" description="Helical" evidence="1">
    <location>
        <begin position="282"/>
        <end position="303"/>
    </location>
</feature>
<dbReference type="GO" id="GO:0016747">
    <property type="term" value="F:acyltransferase activity, transferring groups other than amino-acyl groups"/>
    <property type="evidence" value="ECO:0007669"/>
    <property type="project" value="InterPro"/>
</dbReference>